<sequence length="63" mass="7204">MDSKNNKDYVKFNETKSDPQYPLEISSKMNWGKDKNPLNTSKSNTDVEEEIDLSYKNGSGLET</sequence>
<reference evidence="2" key="1">
    <citation type="submission" date="2019-08" db="EMBL/GenBank/DDBJ databases">
        <authorList>
            <person name="Kucharzyk K."/>
            <person name="Murdoch R.W."/>
            <person name="Higgins S."/>
            <person name="Loffler F."/>
        </authorList>
    </citation>
    <scope>NUCLEOTIDE SEQUENCE</scope>
</reference>
<feature type="region of interest" description="Disordered" evidence="1">
    <location>
        <begin position="1"/>
        <end position="63"/>
    </location>
</feature>
<dbReference type="AlphaFoldDB" id="A0A645B315"/>
<comment type="caution">
    <text evidence="2">The sequence shown here is derived from an EMBL/GenBank/DDBJ whole genome shotgun (WGS) entry which is preliminary data.</text>
</comment>
<gene>
    <name evidence="2" type="ORF">SDC9_106696</name>
</gene>
<protein>
    <submittedName>
        <fullName evidence="2">Uncharacterized protein</fullName>
    </submittedName>
</protein>
<feature type="compositionally biased region" description="Basic and acidic residues" evidence="1">
    <location>
        <begin position="1"/>
        <end position="17"/>
    </location>
</feature>
<dbReference type="EMBL" id="VSSQ01017486">
    <property type="protein sequence ID" value="MPM59850.1"/>
    <property type="molecule type" value="Genomic_DNA"/>
</dbReference>
<accession>A0A645B315</accession>
<evidence type="ECO:0000313" key="2">
    <source>
        <dbReference type="EMBL" id="MPM59850.1"/>
    </source>
</evidence>
<organism evidence="2">
    <name type="scientific">bioreactor metagenome</name>
    <dbReference type="NCBI Taxonomy" id="1076179"/>
    <lineage>
        <taxon>unclassified sequences</taxon>
        <taxon>metagenomes</taxon>
        <taxon>ecological metagenomes</taxon>
    </lineage>
</organism>
<name>A0A645B315_9ZZZZ</name>
<evidence type="ECO:0000256" key="1">
    <source>
        <dbReference type="SAM" id="MobiDB-lite"/>
    </source>
</evidence>
<proteinExistence type="predicted"/>